<organism evidence="2 3">
    <name type="scientific">Candidatus Glassbacteria bacterium RIFCSPLOWO2_12_FULL_58_11</name>
    <dbReference type="NCBI Taxonomy" id="1817867"/>
    <lineage>
        <taxon>Bacteria</taxon>
        <taxon>Candidatus Glassiibacteriota</taxon>
    </lineage>
</organism>
<accession>A0A1F5YX75</accession>
<dbReference type="AlphaFoldDB" id="A0A1F5YX75"/>
<proteinExistence type="predicted"/>
<sequence length="221" mass="24258">MAKADAGRIVGKIRAQLKTIDNRICRHPYIKALEAGEISKKSLQGFAGHQFHIIGSDLRSIAQLINRHGTLKSRGFLVNLLQGEAAAFEALLKFGRALGLSETKLAAYEPAPAGVAYAHYVAWLGCYGSDAELAGAFLVNFAAWGANCARMGKALRKRYKMKDQDLFFFDLFAETPPEFEKAALGVISVGLARGIQPRLIVRAARLLQGFELLYWDTMAEI</sequence>
<evidence type="ECO:0000313" key="2">
    <source>
        <dbReference type="EMBL" id="OGG04726.1"/>
    </source>
</evidence>
<comment type="caution">
    <text evidence="2">The sequence shown here is derived from an EMBL/GenBank/DDBJ whole genome shotgun (WGS) entry which is preliminary data.</text>
</comment>
<dbReference type="Gene3D" id="1.20.910.10">
    <property type="entry name" value="Heme oxygenase-like"/>
    <property type="match status" value="1"/>
</dbReference>
<evidence type="ECO:0000313" key="3">
    <source>
        <dbReference type="Proteomes" id="UP000179129"/>
    </source>
</evidence>
<gene>
    <name evidence="2" type="ORF">A3F83_01045</name>
</gene>
<dbReference type="Proteomes" id="UP000179129">
    <property type="component" value="Unassembled WGS sequence"/>
</dbReference>
<protein>
    <recommendedName>
        <fullName evidence="1">Thiaminase-2/PQQC domain-containing protein</fullName>
    </recommendedName>
</protein>
<dbReference type="SUPFAM" id="SSF48613">
    <property type="entry name" value="Heme oxygenase-like"/>
    <property type="match status" value="1"/>
</dbReference>
<dbReference type="InterPro" id="IPR016084">
    <property type="entry name" value="Haem_Oase-like_multi-hlx"/>
</dbReference>
<dbReference type="STRING" id="1817867.A3F83_01045"/>
<dbReference type="EMBL" id="MFIX01000094">
    <property type="protein sequence ID" value="OGG04726.1"/>
    <property type="molecule type" value="Genomic_DNA"/>
</dbReference>
<dbReference type="InterPro" id="IPR004305">
    <property type="entry name" value="Thiaminase-2/PQQC"/>
</dbReference>
<reference evidence="2 3" key="1">
    <citation type="journal article" date="2016" name="Nat. Commun.">
        <title>Thousands of microbial genomes shed light on interconnected biogeochemical processes in an aquifer system.</title>
        <authorList>
            <person name="Anantharaman K."/>
            <person name="Brown C.T."/>
            <person name="Hug L.A."/>
            <person name="Sharon I."/>
            <person name="Castelle C.J."/>
            <person name="Probst A.J."/>
            <person name="Thomas B.C."/>
            <person name="Singh A."/>
            <person name="Wilkins M.J."/>
            <person name="Karaoz U."/>
            <person name="Brodie E.L."/>
            <person name="Williams K.H."/>
            <person name="Hubbard S.S."/>
            <person name="Banfield J.F."/>
        </authorList>
    </citation>
    <scope>NUCLEOTIDE SEQUENCE [LARGE SCALE GENOMIC DNA]</scope>
</reference>
<feature type="domain" description="Thiaminase-2/PQQC" evidence="1">
    <location>
        <begin position="15"/>
        <end position="156"/>
    </location>
</feature>
<name>A0A1F5YX75_9BACT</name>
<evidence type="ECO:0000259" key="1">
    <source>
        <dbReference type="Pfam" id="PF03070"/>
    </source>
</evidence>
<dbReference type="Pfam" id="PF03070">
    <property type="entry name" value="TENA_THI-4"/>
    <property type="match status" value="1"/>
</dbReference>